<keyword evidence="2" id="KW-1003">Cell membrane</keyword>
<feature type="domain" description="Major facilitator superfamily (MFS) profile" evidence="7">
    <location>
        <begin position="10"/>
        <end position="394"/>
    </location>
</feature>
<evidence type="ECO:0000256" key="3">
    <source>
        <dbReference type="ARBA" id="ARBA00022692"/>
    </source>
</evidence>
<feature type="transmembrane region" description="Helical" evidence="6">
    <location>
        <begin position="218"/>
        <end position="239"/>
    </location>
</feature>
<comment type="subcellular location">
    <subcellularLocation>
        <location evidence="1">Cell membrane</location>
        <topology evidence="1">Multi-pass membrane protein</topology>
    </subcellularLocation>
</comment>
<dbReference type="EMBL" id="JAPDDP010000028">
    <property type="protein sequence ID" value="MDA0181885.1"/>
    <property type="molecule type" value="Genomic_DNA"/>
</dbReference>
<evidence type="ECO:0000313" key="8">
    <source>
        <dbReference type="EMBL" id="MDA0181885.1"/>
    </source>
</evidence>
<dbReference type="CDD" id="cd06173">
    <property type="entry name" value="MFS_MefA_like"/>
    <property type="match status" value="1"/>
</dbReference>
<dbReference type="PANTHER" id="PTHR23513">
    <property type="entry name" value="INTEGRAL MEMBRANE EFFLUX PROTEIN-RELATED"/>
    <property type="match status" value="1"/>
</dbReference>
<protein>
    <submittedName>
        <fullName evidence="8">MFS transporter</fullName>
    </submittedName>
</protein>
<feature type="transmembrane region" description="Helical" evidence="6">
    <location>
        <begin position="346"/>
        <end position="366"/>
    </location>
</feature>
<dbReference type="InterPro" id="IPR036259">
    <property type="entry name" value="MFS_trans_sf"/>
</dbReference>
<proteinExistence type="predicted"/>
<feature type="transmembrane region" description="Helical" evidence="6">
    <location>
        <begin position="251"/>
        <end position="272"/>
    </location>
</feature>
<dbReference type="InterPro" id="IPR020846">
    <property type="entry name" value="MFS_dom"/>
</dbReference>
<dbReference type="PANTHER" id="PTHR23513:SF11">
    <property type="entry name" value="STAPHYLOFERRIN A TRANSPORTER"/>
    <property type="match status" value="1"/>
</dbReference>
<keyword evidence="4 6" id="KW-1133">Transmembrane helix</keyword>
<dbReference type="GO" id="GO:0022857">
    <property type="term" value="F:transmembrane transporter activity"/>
    <property type="evidence" value="ECO:0007669"/>
    <property type="project" value="InterPro"/>
</dbReference>
<dbReference type="Proteomes" id="UP001147653">
    <property type="component" value="Unassembled WGS sequence"/>
</dbReference>
<keyword evidence="9" id="KW-1185">Reference proteome</keyword>
<dbReference type="InterPro" id="IPR011701">
    <property type="entry name" value="MFS"/>
</dbReference>
<comment type="caution">
    <text evidence="8">The sequence shown here is derived from an EMBL/GenBank/DDBJ whole genome shotgun (WGS) entry which is preliminary data.</text>
</comment>
<evidence type="ECO:0000256" key="6">
    <source>
        <dbReference type="SAM" id="Phobius"/>
    </source>
</evidence>
<dbReference type="Pfam" id="PF07690">
    <property type="entry name" value="MFS_1"/>
    <property type="match status" value="1"/>
</dbReference>
<sequence length="398" mass="40475">MSLAVLRRREFALLLSGQAMSGLGDRMVAVALAFAVLEIGGSVSAVGLVLAAGMIPLVGCVLVGGVVADRASRRTVMVLADLVRVASQGAMAALLIGGVAEVWMLALLAAVSGAATGFFSPASTGLLPEVVPEKELQPANALRSSVLSVGEILGPVAAGVLIAVAGAGWAVAADAATFAVSAACLMLLRLPKRVAAVAASSFLTDLREGWDAFRSRRWVWTFVAYFAVGNVLWGAWLVLGPIVARDDLGGAAAWGTVLAAAGIGTLVGSLIATQVEPRRPLLFAAIADALFALPLACLAASPSVVVVAAGALLSSIGVTVAASVWQSTLQRQIPRESLSRVSSYDWFGSLVFSSFGVALWGPIAGLLGVGTALWLAFGLALVVILGLLSVPDIRALAS</sequence>
<feature type="transmembrane region" description="Helical" evidence="6">
    <location>
        <begin position="45"/>
        <end position="68"/>
    </location>
</feature>
<dbReference type="SUPFAM" id="SSF103473">
    <property type="entry name" value="MFS general substrate transporter"/>
    <property type="match status" value="1"/>
</dbReference>
<gene>
    <name evidence="8" type="ORF">OJ997_16400</name>
</gene>
<dbReference type="RefSeq" id="WP_270026240.1">
    <property type="nucleotide sequence ID" value="NZ_JAPDDP010000028.1"/>
</dbReference>
<evidence type="ECO:0000256" key="1">
    <source>
        <dbReference type="ARBA" id="ARBA00004651"/>
    </source>
</evidence>
<dbReference type="PROSITE" id="PS50850">
    <property type="entry name" value="MFS"/>
    <property type="match status" value="1"/>
</dbReference>
<evidence type="ECO:0000256" key="4">
    <source>
        <dbReference type="ARBA" id="ARBA00022989"/>
    </source>
</evidence>
<feature type="transmembrane region" description="Helical" evidence="6">
    <location>
        <begin position="307"/>
        <end position="325"/>
    </location>
</feature>
<keyword evidence="3 6" id="KW-0812">Transmembrane</keyword>
<evidence type="ECO:0000313" key="9">
    <source>
        <dbReference type="Proteomes" id="UP001147653"/>
    </source>
</evidence>
<feature type="transmembrane region" description="Helical" evidence="6">
    <location>
        <begin position="89"/>
        <end position="111"/>
    </location>
</feature>
<evidence type="ECO:0000259" key="7">
    <source>
        <dbReference type="PROSITE" id="PS50850"/>
    </source>
</evidence>
<evidence type="ECO:0000256" key="5">
    <source>
        <dbReference type="ARBA" id="ARBA00023136"/>
    </source>
</evidence>
<feature type="transmembrane region" description="Helical" evidence="6">
    <location>
        <begin position="281"/>
        <end position="301"/>
    </location>
</feature>
<dbReference type="Gene3D" id="1.20.1250.20">
    <property type="entry name" value="MFS general substrate transporter like domains"/>
    <property type="match status" value="1"/>
</dbReference>
<feature type="transmembrane region" description="Helical" evidence="6">
    <location>
        <begin position="156"/>
        <end position="188"/>
    </location>
</feature>
<evidence type="ECO:0000256" key="2">
    <source>
        <dbReference type="ARBA" id="ARBA00022475"/>
    </source>
</evidence>
<feature type="transmembrane region" description="Helical" evidence="6">
    <location>
        <begin position="372"/>
        <end position="390"/>
    </location>
</feature>
<name>A0A9X3N8E2_9ACTN</name>
<organism evidence="8 9">
    <name type="scientific">Solirubrobacter phytolaccae</name>
    <dbReference type="NCBI Taxonomy" id="1404360"/>
    <lineage>
        <taxon>Bacteria</taxon>
        <taxon>Bacillati</taxon>
        <taxon>Actinomycetota</taxon>
        <taxon>Thermoleophilia</taxon>
        <taxon>Solirubrobacterales</taxon>
        <taxon>Solirubrobacteraceae</taxon>
        <taxon>Solirubrobacter</taxon>
    </lineage>
</organism>
<dbReference type="AlphaFoldDB" id="A0A9X3N8E2"/>
<keyword evidence="5 6" id="KW-0472">Membrane</keyword>
<dbReference type="PRINTS" id="PR01988">
    <property type="entry name" value="EXPORTERBACE"/>
</dbReference>
<dbReference type="GO" id="GO:0005886">
    <property type="term" value="C:plasma membrane"/>
    <property type="evidence" value="ECO:0007669"/>
    <property type="project" value="UniProtKB-SubCell"/>
</dbReference>
<reference evidence="8" key="1">
    <citation type="submission" date="2022-10" db="EMBL/GenBank/DDBJ databases">
        <title>The WGS of Solirubrobacter phytolaccae KCTC 29190.</title>
        <authorList>
            <person name="Jiang Z."/>
        </authorList>
    </citation>
    <scope>NUCLEOTIDE SEQUENCE</scope>
    <source>
        <strain evidence="8">KCTC 29190</strain>
    </source>
</reference>
<accession>A0A9X3N8E2</accession>
<dbReference type="InterPro" id="IPR022324">
    <property type="entry name" value="Bacilysin_exporter_BacE_put"/>
</dbReference>